<sequence>MSATNSLIRKIINTGNAPAAIGPYNQAVKVGKTLYLSGQIGLDPQTSQFSGSDVESQAEQALKNMGKVLEEAGMTFENVVKTTILLVDIWDFAAVNKIYQNYFKPPYPARAAYAVAALPKLAKIEIEGIAVEGPFSNE</sequence>
<dbReference type="CDD" id="cd00448">
    <property type="entry name" value="YjgF_YER057c_UK114_family"/>
    <property type="match status" value="1"/>
</dbReference>
<dbReference type="InterPro" id="IPR035959">
    <property type="entry name" value="RutC-like_sf"/>
</dbReference>
<comment type="similarity">
    <text evidence="1">Belongs to the RutC family.</text>
</comment>
<organism evidence="2 3">
    <name type="scientific">Clavelina lepadiformis</name>
    <name type="common">Light-bulb sea squirt</name>
    <name type="synonym">Ascidia lepadiformis</name>
    <dbReference type="NCBI Taxonomy" id="159417"/>
    <lineage>
        <taxon>Eukaryota</taxon>
        <taxon>Metazoa</taxon>
        <taxon>Chordata</taxon>
        <taxon>Tunicata</taxon>
        <taxon>Ascidiacea</taxon>
        <taxon>Aplousobranchia</taxon>
        <taxon>Clavelinidae</taxon>
        <taxon>Clavelina</taxon>
    </lineage>
</organism>
<proteinExistence type="inferred from homology"/>
<protein>
    <submittedName>
        <fullName evidence="2">Uncharacterized protein</fullName>
    </submittedName>
</protein>
<dbReference type="Gene3D" id="3.30.1330.40">
    <property type="entry name" value="RutC-like"/>
    <property type="match status" value="1"/>
</dbReference>
<evidence type="ECO:0000313" key="3">
    <source>
        <dbReference type="Proteomes" id="UP001642483"/>
    </source>
</evidence>
<dbReference type="EMBL" id="CAWYQH010000119">
    <property type="protein sequence ID" value="CAK8691181.1"/>
    <property type="molecule type" value="Genomic_DNA"/>
</dbReference>
<comment type="caution">
    <text evidence="2">The sequence shown here is derived from an EMBL/GenBank/DDBJ whole genome shotgun (WGS) entry which is preliminary data.</text>
</comment>
<gene>
    <name evidence="2" type="ORF">CVLEPA_LOCUS23766</name>
</gene>
<dbReference type="NCBIfam" id="TIGR00004">
    <property type="entry name" value="Rid family detoxifying hydrolase"/>
    <property type="match status" value="1"/>
</dbReference>
<evidence type="ECO:0000313" key="2">
    <source>
        <dbReference type="EMBL" id="CAK8691181.1"/>
    </source>
</evidence>
<dbReference type="PROSITE" id="PS01094">
    <property type="entry name" value="UPF0076"/>
    <property type="match status" value="1"/>
</dbReference>
<dbReference type="InterPro" id="IPR006175">
    <property type="entry name" value="YjgF/YER057c/UK114"/>
</dbReference>
<keyword evidence="3" id="KW-1185">Reference proteome</keyword>
<dbReference type="Proteomes" id="UP001642483">
    <property type="component" value="Unassembled WGS sequence"/>
</dbReference>
<evidence type="ECO:0000256" key="1">
    <source>
        <dbReference type="ARBA" id="ARBA00010552"/>
    </source>
</evidence>
<accession>A0ABP0GHD8</accession>
<dbReference type="InterPro" id="IPR006056">
    <property type="entry name" value="RidA"/>
</dbReference>
<name>A0ABP0GHD8_CLALP</name>
<reference evidence="2 3" key="1">
    <citation type="submission" date="2024-02" db="EMBL/GenBank/DDBJ databases">
        <authorList>
            <person name="Daric V."/>
            <person name="Darras S."/>
        </authorList>
    </citation>
    <scope>NUCLEOTIDE SEQUENCE [LARGE SCALE GENOMIC DNA]</scope>
</reference>
<dbReference type="SUPFAM" id="SSF55298">
    <property type="entry name" value="YjgF-like"/>
    <property type="match status" value="1"/>
</dbReference>
<dbReference type="InterPro" id="IPR019897">
    <property type="entry name" value="RidA_CS"/>
</dbReference>
<dbReference type="Pfam" id="PF01042">
    <property type="entry name" value="Ribonuc_L-PSP"/>
    <property type="match status" value="1"/>
</dbReference>
<dbReference type="PANTHER" id="PTHR11803:SF39">
    <property type="entry name" value="2-IMINOBUTANOATE_2-IMINOPROPANOATE DEAMINASE"/>
    <property type="match status" value="1"/>
</dbReference>
<dbReference type="PANTHER" id="PTHR11803">
    <property type="entry name" value="2-IMINOBUTANOATE/2-IMINOPROPANOATE DEAMINASE RIDA"/>
    <property type="match status" value="1"/>
</dbReference>